<name>A0ACB7GBG1_MANES</name>
<proteinExistence type="predicted"/>
<dbReference type="EMBL" id="CM004401">
    <property type="protein sequence ID" value="KAG8637570.1"/>
    <property type="molecule type" value="Genomic_DNA"/>
</dbReference>
<reference evidence="2" key="1">
    <citation type="journal article" date="2016" name="Nat. Biotechnol.">
        <title>Sequencing wild and cultivated cassava and related species reveals extensive interspecific hybridization and genetic diversity.</title>
        <authorList>
            <person name="Bredeson J.V."/>
            <person name="Lyons J.B."/>
            <person name="Prochnik S.E."/>
            <person name="Wu G.A."/>
            <person name="Ha C.M."/>
            <person name="Edsinger-Gonzales E."/>
            <person name="Grimwood J."/>
            <person name="Schmutz J."/>
            <person name="Rabbi I.Y."/>
            <person name="Egesi C."/>
            <person name="Nauluvula P."/>
            <person name="Lebot V."/>
            <person name="Ndunguru J."/>
            <person name="Mkamilo G."/>
            <person name="Bart R.S."/>
            <person name="Setter T.L."/>
            <person name="Gleadow R.M."/>
            <person name="Kulakow P."/>
            <person name="Ferguson M.E."/>
            <person name="Rounsley S."/>
            <person name="Rokhsar D.S."/>
        </authorList>
    </citation>
    <scope>NUCLEOTIDE SEQUENCE [LARGE SCALE GENOMIC DNA]</scope>
    <source>
        <strain evidence="2">cv. AM560-2</strain>
    </source>
</reference>
<keyword evidence="2" id="KW-1185">Reference proteome</keyword>
<protein>
    <submittedName>
        <fullName evidence="1">Uncharacterized protein</fullName>
    </submittedName>
</protein>
<gene>
    <name evidence="1" type="ORF">MANES_15G136500v8</name>
</gene>
<sequence length="450" mass="51767">MLNPVEYSSRTSWEIPFIPFSRSIPSLHGCVLFYGCLTPKTSHSIHTIFRFFLPRNSLNFLGFVTIINSMVKSGDDGSLAVAPFLKKSYDMVDDESTDSIISWSQSNDSFIIWDMTEFSIRLLPKYFKHSNSSSFIRQLNIYGFRKIDTDRWEFANDGFIRDQKQLLKNISRRKHPQVTDNRKALPLQDSLVEPCETTENEGLWKEIEILKTDKNALMQELIKLRQLQENADNKLLLLRDRIQGMEKNQQQMLSFLVMVMQNPGFLVQLLHPKENNWRMAEPGSIVEQGADEEQLAYDGMIIRYQPPQMNEVATPMVSGEPEESNPFSDGTKDSFLSPDFMKLLMDENLSSFENHIPFIPPELYDDGAWEKLLLASPFLQNVEDTKQDAERPTDTENEIGAAVNGTLVEQMEIAESTGFLIEEIDKPKSLEYKINNRPHSEKSEKLETLT</sequence>
<dbReference type="Proteomes" id="UP000091857">
    <property type="component" value="Chromosome 15"/>
</dbReference>
<evidence type="ECO:0000313" key="2">
    <source>
        <dbReference type="Proteomes" id="UP000091857"/>
    </source>
</evidence>
<organism evidence="1 2">
    <name type="scientific">Manihot esculenta</name>
    <name type="common">Cassava</name>
    <name type="synonym">Jatropha manihot</name>
    <dbReference type="NCBI Taxonomy" id="3983"/>
    <lineage>
        <taxon>Eukaryota</taxon>
        <taxon>Viridiplantae</taxon>
        <taxon>Streptophyta</taxon>
        <taxon>Embryophyta</taxon>
        <taxon>Tracheophyta</taxon>
        <taxon>Spermatophyta</taxon>
        <taxon>Magnoliopsida</taxon>
        <taxon>eudicotyledons</taxon>
        <taxon>Gunneridae</taxon>
        <taxon>Pentapetalae</taxon>
        <taxon>rosids</taxon>
        <taxon>fabids</taxon>
        <taxon>Malpighiales</taxon>
        <taxon>Euphorbiaceae</taxon>
        <taxon>Crotonoideae</taxon>
        <taxon>Manihoteae</taxon>
        <taxon>Manihot</taxon>
    </lineage>
</organism>
<accession>A0ACB7GBG1</accession>
<evidence type="ECO:0000313" key="1">
    <source>
        <dbReference type="EMBL" id="KAG8637570.1"/>
    </source>
</evidence>
<comment type="caution">
    <text evidence="1">The sequence shown here is derived from an EMBL/GenBank/DDBJ whole genome shotgun (WGS) entry which is preliminary data.</text>
</comment>